<dbReference type="RefSeq" id="WP_147205057.1">
    <property type="nucleotide sequence ID" value="NZ_BJYT01000014.1"/>
</dbReference>
<feature type="domain" description="SET" evidence="1">
    <location>
        <begin position="6"/>
        <end position="122"/>
    </location>
</feature>
<accession>A0A512BG57</accession>
<dbReference type="InterPro" id="IPR046341">
    <property type="entry name" value="SET_dom_sf"/>
</dbReference>
<dbReference type="Proteomes" id="UP000321513">
    <property type="component" value="Unassembled WGS sequence"/>
</dbReference>
<reference evidence="2 3" key="1">
    <citation type="submission" date="2019-07" db="EMBL/GenBank/DDBJ databases">
        <title>Whole genome shotgun sequence of Segetibacter aerophilus NBRC 106135.</title>
        <authorList>
            <person name="Hosoyama A."/>
            <person name="Uohara A."/>
            <person name="Ohji S."/>
            <person name="Ichikawa N."/>
        </authorList>
    </citation>
    <scope>NUCLEOTIDE SEQUENCE [LARGE SCALE GENOMIC DNA]</scope>
    <source>
        <strain evidence="2 3">NBRC 106135</strain>
    </source>
</reference>
<protein>
    <recommendedName>
        <fullName evidence="1">SET domain-containing protein</fullName>
    </recommendedName>
</protein>
<keyword evidence="3" id="KW-1185">Reference proteome</keyword>
<evidence type="ECO:0000259" key="1">
    <source>
        <dbReference type="PROSITE" id="PS50280"/>
    </source>
</evidence>
<dbReference type="AlphaFoldDB" id="A0A512BG57"/>
<evidence type="ECO:0000313" key="3">
    <source>
        <dbReference type="Proteomes" id="UP000321513"/>
    </source>
</evidence>
<dbReference type="PANTHER" id="PTHR46167">
    <property type="entry name" value="N-LYSINE METHYLTRANSFERASE KMT5A"/>
    <property type="match status" value="1"/>
</dbReference>
<name>A0A512BG57_9BACT</name>
<organism evidence="2 3">
    <name type="scientific">Segetibacter aerophilus</name>
    <dbReference type="NCBI Taxonomy" id="670293"/>
    <lineage>
        <taxon>Bacteria</taxon>
        <taxon>Pseudomonadati</taxon>
        <taxon>Bacteroidota</taxon>
        <taxon>Chitinophagia</taxon>
        <taxon>Chitinophagales</taxon>
        <taxon>Chitinophagaceae</taxon>
        <taxon>Segetibacter</taxon>
    </lineage>
</organism>
<dbReference type="InterPro" id="IPR001214">
    <property type="entry name" value="SET_dom"/>
</dbReference>
<dbReference type="OrthoDB" id="947125at2"/>
<dbReference type="PROSITE" id="PS50280">
    <property type="entry name" value="SET"/>
    <property type="match status" value="1"/>
</dbReference>
<comment type="caution">
    <text evidence="2">The sequence shown here is derived from an EMBL/GenBank/DDBJ whole genome shotgun (WGS) entry which is preliminary data.</text>
</comment>
<dbReference type="GO" id="GO:0042799">
    <property type="term" value="F:histone H4K20 methyltransferase activity"/>
    <property type="evidence" value="ECO:0007669"/>
    <property type="project" value="TreeGrafter"/>
</dbReference>
<dbReference type="GO" id="GO:0005700">
    <property type="term" value="C:polytene chromosome"/>
    <property type="evidence" value="ECO:0007669"/>
    <property type="project" value="TreeGrafter"/>
</dbReference>
<dbReference type="Gene3D" id="2.170.270.10">
    <property type="entry name" value="SET domain"/>
    <property type="match status" value="1"/>
</dbReference>
<dbReference type="InterPro" id="IPR051760">
    <property type="entry name" value="KMT5A"/>
</dbReference>
<evidence type="ECO:0000313" key="2">
    <source>
        <dbReference type="EMBL" id="GEO10946.1"/>
    </source>
</evidence>
<sequence length="140" mass="16098">MALLEKHLEVRESSIPGAGKGLFTDKHIPKGTRIVEYKGRIRTWKEVENEDDNYYIFYVNEDRIIDASNHQKSLARFINDAKGLQKIKGLSNNAQFVIDGLRVFVDAIKDIPAGNEIFLGYGKEYWQVIRTNQKLDAKNK</sequence>
<dbReference type="PANTHER" id="PTHR46167:SF1">
    <property type="entry name" value="N-LYSINE METHYLTRANSFERASE KMT5A"/>
    <property type="match status" value="1"/>
</dbReference>
<dbReference type="EMBL" id="BJYT01000014">
    <property type="protein sequence ID" value="GEO10946.1"/>
    <property type="molecule type" value="Genomic_DNA"/>
</dbReference>
<proteinExistence type="predicted"/>
<dbReference type="SUPFAM" id="SSF82199">
    <property type="entry name" value="SET domain"/>
    <property type="match status" value="1"/>
</dbReference>
<gene>
    <name evidence="2" type="ORF">SAE01_34420</name>
</gene>
<dbReference type="SMART" id="SM00317">
    <property type="entry name" value="SET"/>
    <property type="match status" value="1"/>
</dbReference>
<dbReference type="Pfam" id="PF00856">
    <property type="entry name" value="SET"/>
    <property type="match status" value="1"/>
</dbReference>
<dbReference type="GO" id="GO:0006357">
    <property type="term" value="P:regulation of transcription by RNA polymerase II"/>
    <property type="evidence" value="ECO:0007669"/>
    <property type="project" value="TreeGrafter"/>
</dbReference>